<organism evidence="5 6">
    <name type="scientific">Chenopodium quinoa</name>
    <name type="common">Quinoa</name>
    <dbReference type="NCBI Taxonomy" id="63459"/>
    <lineage>
        <taxon>Eukaryota</taxon>
        <taxon>Viridiplantae</taxon>
        <taxon>Streptophyta</taxon>
        <taxon>Embryophyta</taxon>
        <taxon>Tracheophyta</taxon>
        <taxon>Spermatophyta</taxon>
        <taxon>Magnoliopsida</taxon>
        <taxon>eudicotyledons</taxon>
        <taxon>Gunneridae</taxon>
        <taxon>Pentapetalae</taxon>
        <taxon>Caryophyllales</taxon>
        <taxon>Chenopodiaceae</taxon>
        <taxon>Chenopodioideae</taxon>
        <taxon>Atripliceae</taxon>
        <taxon>Chenopodium</taxon>
    </lineage>
</organism>
<dbReference type="NCBIfam" id="TIGR00756">
    <property type="entry name" value="PPR"/>
    <property type="match status" value="2"/>
</dbReference>
<dbReference type="InterPro" id="IPR023393">
    <property type="entry name" value="START-like_dom_sf"/>
</dbReference>
<dbReference type="FunFam" id="1.25.40.10:FF:000090">
    <property type="entry name" value="Pentatricopeptide repeat-containing protein, chloroplastic"/>
    <property type="match status" value="1"/>
</dbReference>
<feature type="repeat" description="PPR" evidence="2">
    <location>
        <begin position="490"/>
        <end position="524"/>
    </location>
</feature>
<dbReference type="FunFam" id="1.25.40.10:FF:000073">
    <property type="entry name" value="Pentatricopeptide repeat-containing protein chloroplastic"/>
    <property type="match status" value="1"/>
</dbReference>
<sequence>MVTTITQCNVFVPQSHHYVDFNRHHFVLEQCKFFNGYRRISHASIYCNSKFNHTAITHQNQCSSFLGSHTEHNLTRNKGLINESSVDELIKEFTYEGFYVDAVKLYIGMLDGGFIPNVFYSFPVLVKAIGGVCDLNLTRQVHGHILKLGVIKYISVANSLLSTFWKCGASDDAIRMFKTMQERDSVSWSTMISGFHQSRLYISSLEWFAHMVCEFGIYPNRVACISALSSCTSVKSLIHGEEIHAFVIKSGLDVDEFVLSGLLEFYMKCSVVSYAEQLFQSVVGSMRKNTVLWNVMILGYVENSCYSQALCSFIEMMVSGVKFDSSTMVAILALCSESLNLAFGKQIHALIIKTGLEIDVRVGTSLIDMYFNCGQPDSGLHLFDRFHNHNIVMWGTVITNCVRCGSSRKALDLFVVGLEHGYLDLVMLLAALRACSSLTVKLEGMLLHGMAVKMGLDLDTYIGSALVDMYMKCQNVPCAQKVFLMLPTKDEVVWSSLISGYTHNECLDDAVRAFCKMQDCRIRPNAVIMSCLLSICTQLYTNLKCKEIHGYLIRSGFEANILVNNSLVVAYARCGNLESSWRVFIGMKERDKVSWNSMMLGLSLHGLVDEMLVLFDQMRKNGLKPDHQTFTAILSACSHTGRVADGLKFFRSMTEEHMLEPKLEQYTCLVDLLGRAGYVNQAYDLIIAMPHIPDDRIWGSLLGSCKIHGNEKLAEVVANHIFELNPDSIGYRVLLANLFEDLDKWNEVVTLRSKIKGMVLKKSPGCSWIDVNNQIHVFTASDQKHDKVPVKTLVIDGNCRVEDRGLKTHHGHMVYVLSVYNKKDKYHRITSSVFFLPMMLVMDTDGGSLVYAKAFNIQEALIWKEKIEQVIDQHQESQVGNGNKYISFEYKAGSDSMRNASSSDHESQLSAQEDEEDGSNLLRRTTIGNGPPEAILDWTREIDSDLSQSTNTQVFSRKHWRLLQCQNGLRIFEELSEVDYLPRSCSRAMRAVGVVEATCEEIFELIMSMDGTRFEWDCSFQYGSLVEEVDGHTAIIYHRLQLDWFSMFVWPRDLCYVRYWRRNDDGSYVVLFRSRVHENCGPQPGFVRAHLESGGFNISPLKPRNGRPRSQVQHLMQIDLKGWGVGYVSSFQQHCLLQVLNSVAGLREYFSQTDERIATPRIPVMVNMTSASMSSRKNLKFQDSSIHPSFSDPNIVPNRNSVMMDEDSDEDEDFQIPESDQEGYRSPPENEVKIAAPFMFEAVEEPTDQIDLTLFSGTLRRDDNENARNCWRISDGNNFKVRSKNFCRDKSKVTAGKPIMDLVAVDWFKDSNRMDHVARRQGCAAQVAVEKGMFPLVINFQVPGSTHYSMVFYFVTTKLIPGSLLQRFVDGDDEFRNTRLKLIPSVPKGSWIVRQSVGSTPCLLGKAVDCNYIRGPNYLEVDVDIGSSTVANGVLGLVIGVITTLVVDMAFLVQANTEEELPEKLIGAVRVSHIELSSAVVPELPDAPAE</sequence>
<reference evidence="5" key="2">
    <citation type="submission" date="2021-03" db="UniProtKB">
        <authorList>
            <consortium name="EnsemblPlants"/>
        </authorList>
    </citation>
    <scope>IDENTIFICATION</scope>
</reference>
<name>A0A803MCZ0_CHEQI</name>
<proteinExistence type="predicted"/>
<feature type="repeat" description="PPR" evidence="2">
    <location>
        <begin position="591"/>
        <end position="625"/>
    </location>
</feature>
<feature type="compositionally biased region" description="Polar residues" evidence="3">
    <location>
        <begin position="1183"/>
        <end position="1201"/>
    </location>
</feature>
<dbReference type="Gene3D" id="1.25.40.10">
    <property type="entry name" value="Tetratricopeptide repeat domain"/>
    <property type="match status" value="6"/>
</dbReference>
<keyword evidence="1" id="KW-0677">Repeat</keyword>
<keyword evidence="6" id="KW-1185">Reference proteome</keyword>
<dbReference type="InterPro" id="IPR009769">
    <property type="entry name" value="EDR2_C"/>
</dbReference>
<dbReference type="PROSITE" id="PS51375">
    <property type="entry name" value="PPR"/>
    <property type="match status" value="4"/>
</dbReference>
<evidence type="ECO:0000256" key="2">
    <source>
        <dbReference type="PROSITE-ProRule" id="PRU00708"/>
    </source>
</evidence>
<dbReference type="Pfam" id="PF01852">
    <property type="entry name" value="START"/>
    <property type="match status" value="1"/>
</dbReference>
<dbReference type="Pfam" id="PF01535">
    <property type="entry name" value="PPR"/>
    <property type="match status" value="7"/>
</dbReference>
<dbReference type="PROSITE" id="PS50848">
    <property type="entry name" value="START"/>
    <property type="match status" value="1"/>
</dbReference>
<dbReference type="InterPro" id="IPR046848">
    <property type="entry name" value="E_motif"/>
</dbReference>
<dbReference type="InterPro" id="IPR002885">
    <property type="entry name" value="PPR_rpt"/>
</dbReference>
<dbReference type="EnsemblPlants" id="AUR62027333-RA">
    <property type="protein sequence ID" value="AUR62027333-RA:cds"/>
    <property type="gene ID" value="AUR62027333"/>
</dbReference>
<feature type="region of interest" description="Disordered" evidence="3">
    <location>
        <begin position="1183"/>
        <end position="1228"/>
    </location>
</feature>
<feature type="compositionally biased region" description="Acidic residues" evidence="3">
    <location>
        <begin position="1204"/>
        <end position="1221"/>
    </location>
</feature>
<dbReference type="SUPFAM" id="SSF55961">
    <property type="entry name" value="Bet v1-like"/>
    <property type="match status" value="1"/>
</dbReference>
<feature type="repeat" description="PPR" evidence="2">
    <location>
        <begin position="626"/>
        <end position="660"/>
    </location>
</feature>
<dbReference type="Pfam" id="PF13041">
    <property type="entry name" value="PPR_2"/>
    <property type="match status" value="1"/>
</dbReference>
<dbReference type="Gene3D" id="3.30.530.20">
    <property type="match status" value="1"/>
</dbReference>
<reference evidence="5" key="1">
    <citation type="journal article" date="2017" name="Nature">
        <title>The genome of Chenopodium quinoa.</title>
        <authorList>
            <person name="Jarvis D.E."/>
            <person name="Ho Y.S."/>
            <person name="Lightfoot D.J."/>
            <person name="Schmoeckel S.M."/>
            <person name="Li B."/>
            <person name="Borm T.J.A."/>
            <person name="Ohyanagi H."/>
            <person name="Mineta K."/>
            <person name="Michell C.T."/>
            <person name="Saber N."/>
            <person name="Kharbatia N.M."/>
            <person name="Rupper R.R."/>
            <person name="Sharp A.R."/>
            <person name="Dally N."/>
            <person name="Boughton B.A."/>
            <person name="Woo Y.H."/>
            <person name="Gao G."/>
            <person name="Schijlen E.G.W.M."/>
            <person name="Guo X."/>
            <person name="Momin A.A."/>
            <person name="Negrao S."/>
            <person name="Al-Babili S."/>
            <person name="Gehring C."/>
            <person name="Roessner U."/>
            <person name="Jung C."/>
            <person name="Murphy K."/>
            <person name="Arold S.T."/>
            <person name="Gojobori T."/>
            <person name="van der Linden C.G."/>
            <person name="van Loo E.N."/>
            <person name="Jellen E.N."/>
            <person name="Maughan P.J."/>
            <person name="Tester M."/>
        </authorList>
    </citation>
    <scope>NUCLEOTIDE SEQUENCE [LARGE SCALE GENOMIC DNA]</scope>
    <source>
        <strain evidence="5">cv. PI 614886</strain>
    </source>
</reference>
<feature type="domain" description="START" evidence="4">
    <location>
        <begin position="960"/>
        <end position="1122"/>
    </location>
</feature>
<evidence type="ECO:0000313" key="5">
    <source>
        <dbReference type="EnsemblPlants" id="AUR62027333-RA:cds"/>
    </source>
</evidence>
<evidence type="ECO:0000313" key="6">
    <source>
        <dbReference type="Proteomes" id="UP000596660"/>
    </source>
</evidence>
<dbReference type="CDD" id="cd00177">
    <property type="entry name" value="START"/>
    <property type="match status" value="1"/>
</dbReference>
<feature type="repeat" description="PPR" evidence="2">
    <location>
        <begin position="289"/>
        <end position="323"/>
    </location>
</feature>
<evidence type="ECO:0000256" key="1">
    <source>
        <dbReference type="ARBA" id="ARBA00022737"/>
    </source>
</evidence>
<dbReference type="Pfam" id="PF07059">
    <property type="entry name" value="EDR2_C"/>
    <property type="match status" value="1"/>
</dbReference>
<dbReference type="GO" id="GO:0003729">
    <property type="term" value="F:mRNA binding"/>
    <property type="evidence" value="ECO:0007669"/>
    <property type="project" value="UniProtKB-ARBA"/>
</dbReference>
<evidence type="ECO:0000259" key="4">
    <source>
        <dbReference type="PROSITE" id="PS50848"/>
    </source>
</evidence>
<dbReference type="SMART" id="SM00234">
    <property type="entry name" value="START"/>
    <property type="match status" value="1"/>
</dbReference>
<feature type="region of interest" description="Disordered" evidence="3">
    <location>
        <begin position="896"/>
        <end position="934"/>
    </location>
</feature>
<dbReference type="PANTHER" id="PTHR12136">
    <property type="entry name" value="ENHANCED DISEASE RESISTANCE-RELATED"/>
    <property type="match status" value="1"/>
</dbReference>
<dbReference type="InterPro" id="IPR011990">
    <property type="entry name" value="TPR-like_helical_dom_sf"/>
</dbReference>
<protein>
    <recommendedName>
        <fullName evidence="4">START domain-containing protein</fullName>
    </recommendedName>
</protein>
<dbReference type="GO" id="GO:0008289">
    <property type="term" value="F:lipid binding"/>
    <property type="evidence" value="ECO:0007669"/>
    <property type="project" value="InterPro"/>
</dbReference>
<dbReference type="Proteomes" id="UP000596660">
    <property type="component" value="Unplaced"/>
</dbReference>
<dbReference type="InterPro" id="IPR002913">
    <property type="entry name" value="START_lipid-bd_dom"/>
</dbReference>
<dbReference type="Pfam" id="PF20431">
    <property type="entry name" value="E_motif"/>
    <property type="match status" value="1"/>
</dbReference>
<evidence type="ECO:0000256" key="3">
    <source>
        <dbReference type="SAM" id="MobiDB-lite"/>
    </source>
</evidence>
<dbReference type="PANTHER" id="PTHR12136:SF100">
    <property type="entry name" value="PROTEIN ENHANCED DISEASE RESISTANCE 2-LIKE"/>
    <property type="match status" value="1"/>
</dbReference>
<dbReference type="InterPro" id="IPR045096">
    <property type="entry name" value="EDR2-like"/>
</dbReference>
<accession>A0A803MCZ0</accession>
<dbReference type="Gramene" id="AUR62027333-RA">
    <property type="protein sequence ID" value="AUR62027333-RA:cds"/>
    <property type="gene ID" value="AUR62027333"/>
</dbReference>